<name>A0A8K0CL59_IGNLU</name>
<dbReference type="EMBL" id="VTPC01088879">
    <property type="protein sequence ID" value="KAF2886027.1"/>
    <property type="molecule type" value="Genomic_DNA"/>
</dbReference>
<accession>A0A8K0CL59</accession>
<evidence type="ECO:0000313" key="1">
    <source>
        <dbReference type="EMBL" id="KAF2886027.1"/>
    </source>
</evidence>
<gene>
    <name evidence="1" type="ORF">ILUMI_20146</name>
</gene>
<evidence type="ECO:0000313" key="2">
    <source>
        <dbReference type="Proteomes" id="UP000801492"/>
    </source>
</evidence>
<dbReference type="AlphaFoldDB" id="A0A8K0CL59"/>
<proteinExistence type="predicted"/>
<dbReference type="Proteomes" id="UP000801492">
    <property type="component" value="Unassembled WGS sequence"/>
</dbReference>
<dbReference type="OrthoDB" id="6614360at2759"/>
<feature type="non-terminal residue" evidence="1">
    <location>
        <position position="1"/>
    </location>
</feature>
<feature type="non-terminal residue" evidence="1">
    <location>
        <position position="53"/>
    </location>
</feature>
<organism evidence="1 2">
    <name type="scientific">Ignelater luminosus</name>
    <name type="common">Cucubano</name>
    <name type="synonym">Pyrophorus luminosus</name>
    <dbReference type="NCBI Taxonomy" id="2038154"/>
    <lineage>
        <taxon>Eukaryota</taxon>
        <taxon>Metazoa</taxon>
        <taxon>Ecdysozoa</taxon>
        <taxon>Arthropoda</taxon>
        <taxon>Hexapoda</taxon>
        <taxon>Insecta</taxon>
        <taxon>Pterygota</taxon>
        <taxon>Neoptera</taxon>
        <taxon>Endopterygota</taxon>
        <taxon>Coleoptera</taxon>
        <taxon>Polyphaga</taxon>
        <taxon>Elateriformia</taxon>
        <taxon>Elateroidea</taxon>
        <taxon>Elateridae</taxon>
        <taxon>Agrypninae</taxon>
        <taxon>Pyrophorini</taxon>
        <taxon>Ignelater</taxon>
    </lineage>
</organism>
<comment type="caution">
    <text evidence="1">The sequence shown here is derived from an EMBL/GenBank/DDBJ whole genome shotgun (WGS) entry which is preliminary data.</text>
</comment>
<keyword evidence="2" id="KW-1185">Reference proteome</keyword>
<reference evidence="1" key="1">
    <citation type="submission" date="2019-08" db="EMBL/GenBank/DDBJ databases">
        <title>The genome of the North American firefly Photinus pyralis.</title>
        <authorList>
            <consortium name="Photinus pyralis genome working group"/>
            <person name="Fallon T.R."/>
            <person name="Sander Lower S.E."/>
            <person name="Weng J.-K."/>
        </authorList>
    </citation>
    <scope>NUCLEOTIDE SEQUENCE</scope>
    <source>
        <strain evidence="1">TRF0915ILg1</strain>
        <tissue evidence="1">Whole body</tissue>
    </source>
</reference>
<sequence length="53" mass="5728">AEAIGYAVYESDWSSNYLPGLSNALLTIIIKAQNPFKFSAGGLVNINVRILIT</sequence>
<protein>
    <submittedName>
        <fullName evidence="1">Uncharacterized protein</fullName>
    </submittedName>
</protein>